<comment type="caution">
    <text evidence="2">The sequence shown here is derived from an EMBL/GenBank/DDBJ whole genome shotgun (WGS) entry which is preliminary data.</text>
</comment>
<comment type="similarity">
    <text evidence="1">Belongs to the peptidase S58 family.</text>
</comment>
<organism evidence="2 3">
    <name type="scientific">Arthrobacter silviterrae</name>
    <dbReference type="NCBI Taxonomy" id="2026658"/>
    <lineage>
        <taxon>Bacteria</taxon>
        <taxon>Bacillati</taxon>
        <taxon>Actinomycetota</taxon>
        <taxon>Actinomycetes</taxon>
        <taxon>Micrococcales</taxon>
        <taxon>Micrococcaceae</taxon>
        <taxon>Arthrobacter</taxon>
    </lineage>
</organism>
<dbReference type="Gene3D" id="3.60.70.12">
    <property type="entry name" value="L-amino peptidase D-ALA esterase/amidase"/>
    <property type="match status" value="1"/>
</dbReference>
<dbReference type="SUPFAM" id="SSF56266">
    <property type="entry name" value="DmpA/ArgJ-like"/>
    <property type="match status" value="1"/>
</dbReference>
<protein>
    <submittedName>
        <fullName evidence="2">P1 family peptidase</fullName>
    </submittedName>
</protein>
<dbReference type="PANTHER" id="PTHR36512">
    <property type="entry name" value="D-AMINOPEPTIDASE"/>
    <property type="match status" value="1"/>
</dbReference>
<dbReference type="InterPro" id="IPR005321">
    <property type="entry name" value="Peptidase_S58_DmpA"/>
</dbReference>
<name>A0ABX0DK25_9MICC</name>
<dbReference type="Proteomes" id="UP000479226">
    <property type="component" value="Unassembled WGS sequence"/>
</dbReference>
<dbReference type="PANTHER" id="PTHR36512:SF3">
    <property type="entry name" value="BLR5678 PROTEIN"/>
    <property type="match status" value="1"/>
</dbReference>
<dbReference type="Pfam" id="PF03576">
    <property type="entry name" value="Peptidase_S58"/>
    <property type="match status" value="1"/>
</dbReference>
<dbReference type="CDD" id="cd02252">
    <property type="entry name" value="nylC_like"/>
    <property type="match status" value="1"/>
</dbReference>
<dbReference type="EMBL" id="JAAKZI010000035">
    <property type="protein sequence ID" value="NGN85025.1"/>
    <property type="molecule type" value="Genomic_DNA"/>
</dbReference>
<proteinExistence type="inferred from homology"/>
<sequence>MANGNATAGTGAITDVPGIRVGNAQRLDGGWLSGVTVVLPPPGTIGSVDVRGGGPGTHETDALDPTTLVPTVDAVVLTGGSAYGLAAAGGVQRWCEQNGLGFAVPGGVVPIVPAAAIFDLGRGGDFAARPGDAMGYEAALDAARPARAAAVVRGNVGAAVVRGNVGAGTGAAIGGGTFKGGLGTASVRLAGDNSGVVVGALAVVNAAGLPWQPGMQAPPAGPGLNTTLVVVASNAVLTVAEAHRTATAAHAGMARALNPVHTLVDGDTVFALATCELELVRDPQLPVAAMVELQSAAAEAVRLAILDGVASAEAVKTPAGEWLPFPLQGA</sequence>
<evidence type="ECO:0000256" key="1">
    <source>
        <dbReference type="ARBA" id="ARBA00007068"/>
    </source>
</evidence>
<gene>
    <name evidence="2" type="ORF">G6N77_16400</name>
</gene>
<reference evidence="2 3" key="1">
    <citation type="submission" date="2020-02" db="EMBL/GenBank/DDBJ databases">
        <title>Genome sequence of the type strain DSM 27180 of Arthrobacter silviterrae.</title>
        <authorList>
            <person name="Gao J."/>
            <person name="Sun J."/>
        </authorList>
    </citation>
    <scope>NUCLEOTIDE SEQUENCE [LARGE SCALE GENOMIC DNA]</scope>
    <source>
        <strain evidence="2 3">DSM 27180</strain>
    </source>
</reference>
<dbReference type="RefSeq" id="WP_165183244.1">
    <property type="nucleotide sequence ID" value="NZ_JAAKZI010000035.1"/>
</dbReference>
<evidence type="ECO:0000313" key="3">
    <source>
        <dbReference type="Proteomes" id="UP000479226"/>
    </source>
</evidence>
<evidence type="ECO:0000313" key="2">
    <source>
        <dbReference type="EMBL" id="NGN85025.1"/>
    </source>
</evidence>
<dbReference type="InterPro" id="IPR016117">
    <property type="entry name" value="ArgJ-like_dom_sf"/>
</dbReference>
<accession>A0ABX0DK25</accession>
<keyword evidence="3" id="KW-1185">Reference proteome</keyword>